<organism evidence="1 2">
    <name type="scientific">[Clostridium] clostridioforme 90A8</name>
    <dbReference type="NCBI Taxonomy" id="999408"/>
    <lineage>
        <taxon>Bacteria</taxon>
        <taxon>Bacillati</taxon>
        <taxon>Bacillota</taxon>
        <taxon>Clostridia</taxon>
        <taxon>Lachnospirales</taxon>
        <taxon>Lachnospiraceae</taxon>
        <taxon>Enterocloster</taxon>
    </lineage>
</organism>
<sequence length="38" mass="4425">MSNQEYWNAIAEKAKEIDNNALLRRIYLFILALQGGTR</sequence>
<dbReference type="EMBL" id="AGYR01000039">
    <property type="protein sequence ID" value="ENZ12384.1"/>
    <property type="molecule type" value="Genomic_DNA"/>
</dbReference>
<evidence type="ECO:0000313" key="1">
    <source>
        <dbReference type="EMBL" id="ENZ12384.1"/>
    </source>
</evidence>
<dbReference type="AlphaFoldDB" id="A0A0E2H8G4"/>
<proteinExistence type="predicted"/>
<dbReference type="Proteomes" id="UP000013085">
    <property type="component" value="Unassembled WGS sequence"/>
</dbReference>
<comment type="caution">
    <text evidence="1">The sequence shown here is derived from an EMBL/GenBank/DDBJ whole genome shotgun (WGS) entry which is preliminary data.</text>
</comment>
<name>A0A0E2H8G4_9FIRM</name>
<reference evidence="1 2" key="1">
    <citation type="submission" date="2013-01" db="EMBL/GenBank/DDBJ databases">
        <title>The Genome Sequence of Clostridium clostridioforme 90A8.</title>
        <authorList>
            <consortium name="The Broad Institute Genome Sequencing Platform"/>
            <person name="Earl A."/>
            <person name="Ward D."/>
            <person name="Feldgarden M."/>
            <person name="Gevers D."/>
            <person name="Courvalin P."/>
            <person name="Lambert T."/>
            <person name="Walker B."/>
            <person name="Young S.K."/>
            <person name="Zeng Q."/>
            <person name="Gargeya S."/>
            <person name="Fitzgerald M."/>
            <person name="Haas B."/>
            <person name="Abouelleil A."/>
            <person name="Alvarado L."/>
            <person name="Arachchi H.M."/>
            <person name="Berlin A.M."/>
            <person name="Chapman S.B."/>
            <person name="Dewar J."/>
            <person name="Goldberg J."/>
            <person name="Griggs A."/>
            <person name="Gujja S."/>
            <person name="Hansen M."/>
            <person name="Howarth C."/>
            <person name="Imamovic A."/>
            <person name="Larimer J."/>
            <person name="McCowan C."/>
            <person name="Murphy C."/>
            <person name="Neiman D."/>
            <person name="Pearson M."/>
            <person name="Priest M."/>
            <person name="Roberts A."/>
            <person name="Saif S."/>
            <person name="Shea T."/>
            <person name="Sisk P."/>
            <person name="Sykes S."/>
            <person name="Wortman J."/>
            <person name="Nusbaum C."/>
            <person name="Birren B."/>
        </authorList>
    </citation>
    <scope>NUCLEOTIDE SEQUENCE [LARGE SCALE GENOMIC DNA]</scope>
    <source>
        <strain evidence="1 2">90A8</strain>
    </source>
</reference>
<accession>A0A0E2H8G4</accession>
<evidence type="ECO:0000313" key="2">
    <source>
        <dbReference type="Proteomes" id="UP000013085"/>
    </source>
</evidence>
<gene>
    <name evidence="1" type="ORF">HMPREF1090_03510</name>
</gene>
<protein>
    <submittedName>
        <fullName evidence="1">Uncharacterized protein</fullName>
    </submittedName>
</protein>
<dbReference type="HOGENOM" id="CLU_3326553_0_0_9"/>